<dbReference type="PANTHER" id="PTHR43429:SF3">
    <property type="entry name" value="NITRITE REDUCTASE [NAD(P)H]"/>
    <property type="match status" value="1"/>
</dbReference>
<feature type="domain" description="FAD/NAD(P)-binding" evidence="4">
    <location>
        <begin position="1"/>
        <end position="290"/>
    </location>
</feature>
<gene>
    <name evidence="6" type="ORF">G5A66_10330</name>
    <name evidence="5" type="ORF">G5A75_10355</name>
</gene>
<dbReference type="InterPro" id="IPR050260">
    <property type="entry name" value="FAD-bd_OxRdtase"/>
</dbReference>
<keyword evidence="2" id="KW-0285">Flavoprotein</keyword>
<dbReference type="InterPro" id="IPR036188">
    <property type="entry name" value="FAD/NAD-bd_sf"/>
</dbReference>
<organism evidence="6 7">
    <name type="scientific">Dorea phocaeensis</name>
    <dbReference type="NCBI Taxonomy" id="2040291"/>
    <lineage>
        <taxon>Bacteria</taxon>
        <taxon>Bacillati</taxon>
        <taxon>Bacillota</taxon>
        <taxon>Clostridia</taxon>
        <taxon>Lachnospirales</taxon>
        <taxon>Lachnospiraceae</taxon>
        <taxon>Dorea</taxon>
    </lineage>
</organism>
<accession>A0A850HIM7</accession>
<evidence type="ECO:0000256" key="1">
    <source>
        <dbReference type="ARBA" id="ARBA00001974"/>
    </source>
</evidence>
<dbReference type="Proteomes" id="UP000701680">
    <property type="component" value="Unassembled WGS sequence"/>
</dbReference>
<reference evidence="6" key="2">
    <citation type="submission" date="2020-02" db="EMBL/GenBank/DDBJ databases">
        <authorList>
            <person name="Littmann E."/>
            <person name="Sorbara M."/>
        </authorList>
    </citation>
    <scope>NUCLEOTIDE SEQUENCE</scope>
    <source>
        <strain evidence="6">MSK.17.11</strain>
        <strain evidence="5">MSK.17.38</strain>
    </source>
</reference>
<reference evidence="7 8" key="1">
    <citation type="journal article" date="2020" name="Cell Host Microbe">
        <title>Functional and Genomic Variation between Human-Derived Isolates of Lachnospiraceae Reveals Inter- and Intra-Species Diversity.</title>
        <authorList>
            <person name="Sorbara M.T."/>
            <person name="Littmann E.R."/>
            <person name="Fontana E."/>
            <person name="Moody T.U."/>
            <person name="Kohout C.E."/>
            <person name="Gjonbalaj M."/>
            <person name="Eaton V."/>
            <person name="Seok R."/>
            <person name="Leiner I.M."/>
            <person name="Pamer E.G."/>
        </authorList>
    </citation>
    <scope>NUCLEOTIDE SEQUENCE [LARGE SCALE GENOMIC DNA]</scope>
    <source>
        <strain evidence="6 7">MSK.17.11</strain>
        <strain evidence="5 8">MSK.17.38</strain>
    </source>
</reference>
<dbReference type="OrthoDB" id="9807946at2"/>
<comment type="caution">
    <text evidence="6">The sequence shown here is derived from an EMBL/GenBank/DDBJ whole genome shotgun (WGS) entry which is preliminary data.</text>
</comment>
<keyword evidence="3" id="KW-0274">FAD</keyword>
<dbReference type="EMBL" id="JAAIUO010000007">
    <property type="protein sequence ID" value="NSK15252.1"/>
    <property type="molecule type" value="Genomic_DNA"/>
</dbReference>
<dbReference type="RefSeq" id="WP_101695099.1">
    <property type="nucleotide sequence ID" value="NZ_JAAITX010000007.1"/>
</dbReference>
<dbReference type="PANTHER" id="PTHR43429">
    <property type="entry name" value="PYRIDINE NUCLEOTIDE-DISULFIDE OXIDOREDUCTASE DOMAIN-CONTAINING"/>
    <property type="match status" value="1"/>
</dbReference>
<dbReference type="EMBL" id="JAAITX010000007">
    <property type="protein sequence ID" value="NVH59025.1"/>
    <property type="molecule type" value="Genomic_DNA"/>
</dbReference>
<dbReference type="InterPro" id="IPR023753">
    <property type="entry name" value="FAD/NAD-binding_dom"/>
</dbReference>
<dbReference type="Gene3D" id="3.50.50.60">
    <property type="entry name" value="FAD/NAD(P)-binding domain"/>
    <property type="match status" value="2"/>
</dbReference>
<evidence type="ECO:0000313" key="6">
    <source>
        <dbReference type="EMBL" id="NVH59025.1"/>
    </source>
</evidence>
<keyword evidence="7" id="KW-1185">Reference proteome</keyword>
<dbReference type="InterPro" id="IPR016156">
    <property type="entry name" value="FAD/NAD-linked_Rdtase_dimer_sf"/>
</dbReference>
<dbReference type="AlphaFoldDB" id="A0A850HIM7"/>
<dbReference type="PRINTS" id="PR00411">
    <property type="entry name" value="PNDRDTASEI"/>
</dbReference>
<dbReference type="SUPFAM" id="SSF51905">
    <property type="entry name" value="FAD/NAD(P)-binding domain"/>
    <property type="match status" value="1"/>
</dbReference>
<evidence type="ECO:0000313" key="5">
    <source>
        <dbReference type="EMBL" id="NSK15252.1"/>
    </source>
</evidence>
<dbReference type="PRINTS" id="PR00368">
    <property type="entry name" value="FADPNR"/>
</dbReference>
<dbReference type="Proteomes" id="UP000528555">
    <property type="component" value="Unassembled WGS sequence"/>
</dbReference>
<dbReference type="Pfam" id="PF07992">
    <property type="entry name" value="Pyr_redox_2"/>
    <property type="match status" value="1"/>
</dbReference>
<evidence type="ECO:0000313" key="8">
    <source>
        <dbReference type="Proteomes" id="UP000701680"/>
    </source>
</evidence>
<name>A0A850HIM7_9FIRM</name>
<sequence length="407" mass="44863">MKHVIIGVGAAGITAAKTLREKDPSCSITMISTDTHVHSRCMLHRYLSHERNEDTLSFVEPDFFETNRITWIKGAPVRTIDVEQKLVCLENGSSQPFDQLLIATGANSFIPPVGQFREANNVFGLRNLSDAQAIRPLSDQADKILIVGSGLVGMDAAYAFLEQGKDVTVVEMADRILPIQLNETAGQAYKDLFEAHGCRFLLGKKASETHMNDQGAIDFVSLDDGTRIDCDLVIVAAGVRPALECAQDTPIDIDRFIKVSDTMETSCPNIYAAGDVAGLSGIWPNAMKQGQTAALNMCGIHTVYEDRYAMKNTMNFYGLVTLSLGRGVAEEGDLVLEEEDAHNYRRAILRNGKLDSILLQGKIDYSGIYQYLIKNQIDLSGRETDIFHLSFADFYGVKDNGGYQYQV</sequence>
<dbReference type="Gene3D" id="3.30.390.30">
    <property type="match status" value="1"/>
</dbReference>
<evidence type="ECO:0000256" key="2">
    <source>
        <dbReference type="ARBA" id="ARBA00022630"/>
    </source>
</evidence>
<protein>
    <submittedName>
        <fullName evidence="6">NAD(P)/FAD-dependent oxidoreductase</fullName>
    </submittedName>
</protein>
<evidence type="ECO:0000313" key="7">
    <source>
        <dbReference type="Proteomes" id="UP000528555"/>
    </source>
</evidence>
<evidence type="ECO:0000256" key="3">
    <source>
        <dbReference type="ARBA" id="ARBA00022827"/>
    </source>
</evidence>
<dbReference type="GO" id="GO:0016491">
    <property type="term" value="F:oxidoreductase activity"/>
    <property type="evidence" value="ECO:0007669"/>
    <property type="project" value="InterPro"/>
</dbReference>
<comment type="cofactor">
    <cofactor evidence="1">
        <name>FAD</name>
        <dbReference type="ChEBI" id="CHEBI:57692"/>
    </cofactor>
</comment>
<evidence type="ECO:0000259" key="4">
    <source>
        <dbReference type="Pfam" id="PF07992"/>
    </source>
</evidence>
<proteinExistence type="predicted"/>